<dbReference type="HOGENOM" id="CLU_1632328_0_0_5"/>
<evidence type="ECO:0000313" key="2">
    <source>
        <dbReference type="EMBL" id="AHA28014.1"/>
    </source>
</evidence>
<sequence>MNKTVKKARKAIVRYSASLMSSIIKRVANGSALAHVLKKPNMPHYDTFYDWLKKYPHHAKEYEEAVRCRLEYMIDEMLNEPEPTEEELSNPIFYSKMRDRRQKGLMWTLEKIHRQKYGNHISIENKHTLDLKPILNRIEQSMKEKGLKAVGGVELPETGHKKPERLTEIPKAHKDDNNTILHKK</sequence>
<reference evidence="2 3" key="1">
    <citation type="journal article" date="2014" name="Mol. Plant Microbe Interact.">
        <title>The complete genome sequence of Candidatus Liberibacter americanus, associated with citrus Huanglongbing.</title>
        <authorList>
            <person name="Wulff N.A."/>
            <person name="Zhang S."/>
            <person name="Setubal J.C."/>
            <person name="Almeida N.F."/>
            <person name="Martins E.C."/>
            <person name="Harakava R."/>
            <person name="Kumar D."/>
            <person name="Rangel L.T."/>
            <person name="Foissac X."/>
            <person name="Bove J."/>
            <person name="Gabriel D.W."/>
        </authorList>
    </citation>
    <scope>NUCLEOTIDE SEQUENCE [LARGE SCALE GENOMIC DNA]</scope>
    <source>
        <strain evidence="2 3">Sao Paulo</strain>
    </source>
</reference>
<dbReference type="AlphaFoldDB" id="U6B4L8"/>
<dbReference type="PATRIC" id="fig|1261131.3.peg.637"/>
<evidence type="ECO:0000313" key="3">
    <source>
        <dbReference type="Proteomes" id="UP000017862"/>
    </source>
</evidence>
<dbReference type="Pfam" id="PF20901">
    <property type="entry name" value="Sf6_terminase"/>
    <property type="match status" value="1"/>
</dbReference>
<name>U6B4L8_9HYPH</name>
<dbReference type="EMBL" id="CP006604">
    <property type="protein sequence ID" value="AHA28014.1"/>
    <property type="molecule type" value="Genomic_DNA"/>
</dbReference>
<evidence type="ECO:0000256" key="1">
    <source>
        <dbReference type="SAM" id="MobiDB-lite"/>
    </source>
</evidence>
<accession>U6B4L8</accession>
<keyword evidence="3" id="KW-1185">Reference proteome</keyword>
<organism evidence="2 3">
    <name type="scientific">Candidatus Liberibacter americanus str. Sao Paulo</name>
    <dbReference type="NCBI Taxonomy" id="1261131"/>
    <lineage>
        <taxon>Bacteria</taxon>
        <taxon>Pseudomonadati</taxon>
        <taxon>Pseudomonadota</taxon>
        <taxon>Alphaproteobacteria</taxon>
        <taxon>Hyphomicrobiales</taxon>
        <taxon>Rhizobiaceae</taxon>
        <taxon>Liberibacter</taxon>
    </lineage>
</organism>
<gene>
    <name evidence="2" type="ORF">lam_668</name>
</gene>
<proteinExistence type="predicted"/>
<dbReference type="RefSeq" id="WP_007557551.1">
    <property type="nucleotide sequence ID" value="NC_022793.1"/>
</dbReference>
<dbReference type="Proteomes" id="UP000017862">
    <property type="component" value="Chromosome"/>
</dbReference>
<dbReference type="Gene3D" id="1.10.10.60">
    <property type="entry name" value="Homeodomain-like"/>
    <property type="match status" value="1"/>
</dbReference>
<dbReference type="KEGG" id="lar:lam_668"/>
<feature type="compositionally biased region" description="Basic and acidic residues" evidence="1">
    <location>
        <begin position="157"/>
        <end position="177"/>
    </location>
</feature>
<feature type="region of interest" description="Disordered" evidence="1">
    <location>
        <begin position="149"/>
        <end position="184"/>
    </location>
</feature>
<protein>
    <submittedName>
        <fullName evidence="2">Uncharacterized protein</fullName>
    </submittedName>
</protein>
<dbReference type="InterPro" id="IPR048683">
    <property type="entry name" value="Sf6_terminase"/>
</dbReference>